<evidence type="ECO:0000256" key="3">
    <source>
        <dbReference type="ARBA" id="ARBA00006922"/>
    </source>
</evidence>
<dbReference type="Pfam" id="PF08528">
    <property type="entry name" value="Whi5"/>
    <property type="match status" value="1"/>
</dbReference>
<feature type="compositionally biased region" description="Acidic residues" evidence="9">
    <location>
        <begin position="129"/>
        <end position="138"/>
    </location>
</feature>
<evidence type="ECO:0000256" key="6">
    <source>
        <dbReference type="ARBA" id="ARBA00023015"/>
    </source>
</evidence>
<accession>A0A9P6WE77</accession>
<evidence type="ECO:0000313" key="11">
    <source>
        <dbReference type="Proteomes" id="UP000750334"/>
    </source>
</evidence>
<comment type="caution">
    <text evidence="10">The sequence shown here is derived from an EMBL/GenBank/DDBJ whole genome shotgun (WGS) entry which is preliminary data.</text>
</comment>
<reference evidence="10 11" key="1">
    <citation type="submission" date="2020-11" db="EMBL/GenBank/DDBJ databases">
        <title>Kefir isolates.</title>
        <authorList>
            <person name="Marcisauskas S."/>
            <person name="Kim Y."/>
            <person name="Blasche S."/>
        </authorList>
    </citation>
    <scope>NUCLEOTIDE SEQUENCE [LARGE SCALE GENOMIC DNA]</scope>
    <source>
        <strain evidence="10 11">OG2</strain>
    </source>
</reference>
<keyword evidence="8" id="KW-0539">Nucleus</keyword>
<name>A0A9P6WE77_MAUEX</name>
<feature type="compositionally biased region" description="Polar residues" evidence="9">
    <location>
        <begin position="21"/>
        <end position="30"/>
    </location>
</feature>
<dbReference type="GO" id="GO:0033309">
    <property type="term" value="C:SBF transcription complex"/>
    <property type="evidence" value="ECO:0007669"/>
    <property type="project" value="TreeGrafter"/>
</dbReference>
<feature type="region of interest" description="Disordered" evidence="9">
    <location>
        <begin position="315"/>
        <end position="463"/>
    </location>
</feature>
<keyword evidence="7" id="KW-0804">Transcription</keyword>
<keyword evidence="4" id="KW-0963">Cytoplasm</keyword>
<dbReference type="GO" id="GO:0005737">
    <property type="term" value="C:cytoplasm"/>
    <property type="evidence" value="ECO:0007669"/>
    <property type="project" value="UniProtKB-SubCell"/>
</dbReference>
<evidence type="ECO:0000256" key="1">
    <source>
        <dbReference type="ARBA" id="ARBA00004123"/>
    </source>
</evidence>
<evidence type="ECO:0000256" key="2">
    <source>
        <dbReference type="ARBA" id="ARBA00004496"/>
    </source>
</evidence>
<dbReference type="InterPro" id="IPR013734">
    <property type="entry name" value="TF_Nrm1/Whi5"/>
</dbReference>
<dbReference type="InterPro" id="IPR039198">
    <property type="entry name" value="Srl3/Whi5"/>
</dbReference>
<evidence type="ECO:0000256" key="7">
    <source>
        <dbReference type="ARBA" id="ARBA00023163"/>
    </source>
</evidence>
<comment type="subcellular location">
    <subcellularLocation>
        <location evidence="2">Cytoplasm</location>
    </subcellularLocation>
    <subcellularLocation>
        <location evidence="1">Nucleus</location>
    </subcellularLocation>
</comment>
<organism evidence="10 11">
    <name type="scientific">Maudiozyma exigua</name>
    <name type="common">Yeast</name>
    <name type="synonym">Kazachstania exigua</name>
    <dbReference type="NCBI Taxonomy" id="34358"/>
    <lineage>
        <taxon>Eukaryota</taxon>
        <taxon>Fungi</taxon>
        <taxon>Dikarya</taxon>
        <taxon>Ascomycota</taxon>
        <taxon>Saccharomycotina</taxon>
        <taxon>Saccharomycetes</taxon>
        <taxon>Saccharomycetales</taxon>
        <taxon>Saccharomycetaceae</taxon>
        <taxon>Maudiozyma</taxon>
    </lineage>
</organism>
<dbReference type="GO" id="GO:0000082">
    <property type="term" value="P:G1/S transition of mitotic cell cycle"/>
    <property type="evidence" value="ECO:0007669"/>
    <property type="project" value="InterPro"/>
</dbReference>
<feature type="compositionally biased region" description="Low complexity" evidence="9">
    <location>
        <begin position="49"/>
        <end position="60"/>
    </location>
</feature>
<keyword evidence="5" id="KW-0678">Repressor</keyword>
<feature type="compositionally biased region" description="Acidic residues" evidence="9">
    <location>
        <begin position="440"/>
        <end position="453"/>
    </location>
</feature>
<feature type="compositionally biased region" description="Basic and acidic residues" evidence="9">
    <location>
        <begin position="454"/>
        <end position="463"/>
    </location>
</feature>
<evidence type="ECO:0000256" key="8">
    <source>
        <dbReference type="ARBA" id="ARBA00023242"/>
    </source>
</evidence>
<keyword evidence="11" id="KW-1185">Reference proteome</keyword>
<dbReference type="OrthoDB" id="2359117at2759"/>
<evidence type="ECO:0000313" key="10">
    <source>
        <dbReference type="EMBL" id="KAG0671893.1"/>
    </source>
</evidence>
<dbReference type="GO" id="GO:0003712">
    <property type="term" value="F:transcription coregulator activity"/>
    <property type="evidence" value="ECO:0007669"/>
    <property type="project" value="TreeGrafter"/>
</dbReference>
<gene>
    <name evidence="10" type="ORF">C6P45_004768</name>
</gene>
<dbReference type="PANTHER" id="PTHR28246">
    <property type="entry name" value="G1-SPECIFIC TRANSCRIPTIONAL REPRESSOR WHI5-RELATED"/>
    <property type="match status" value="1"/>
</dbReference>
<feature type="compositionally biased region" description="Low complexity" evidence="9">
    <location>
        <begin position="351"/>
        <end position="371"/>
    </location>
</feature>
<feature type="compositionally biased region" description="Polar residues" evidence="9">
    <location>
        <begin position="61"/>
        <end position="83"/>
    </location>
</feature>
<feature type="compositionally biased region" description="Polar residues" evidence="9">
    <location>
        <begin position="372"/>
        <end position="389"/>
    </location>
</feature>
<feature type="region of interest" description="Disordered" evidence="9">
    <location>
        <begin position="114"/>
        <end position="185"/>
    </location>
</feature>
<proteinExistence type="inferred from homology"/>
<evidence type="ECO:0000256" key="9">
    <source>
        <dbReference type="SAM" id="MobiDB-lite"/>
    </source>
</evidence>
<feature type="region of interest" description="Disordered" evidence="9">
    <location>
        <begin position="1"/>
        <end position="93"/>
    </location>
</feature>
<dbReference type="PANTHER" id="PTHR28246:SF1">
    <property type="entry name" value="G1-SPECIFIC TRANSCRIPTIONAL REPRESSOR WHI5-RELATED"/>
    <property type="match status" value="1"/>
</dbReference>
<evidence type="ECO:0000256" key="5">
    <source>
        <dbReference type="ARBA" id="ARBA00022491"/>
    </source>
</evidence>
<feature type="compositionally biased region" description="Low complexity" evidence="9">
    <location>
        <begin position="1"/>
        <end position="17"/>
    </location>
</feature>
<feature type="compositionally biased region" description="Low complexity" evidence="9">
    <location>
        <begin position="319"/>
        <end position="332"/>
    </location>
</feature>
<feature type="compositionally biased region" description="Basic and acidic residues" evidence="9">
    <location>
        <begin position="390"/>
        <end position="407"/>
    </location>
</feature>
<protein>
    <submittedName>
        <fullName evidence="10">Uncharacterized protein</fullName>
    </submittedName>
</protein>
<keyword evidence="6" id="KW-0805">Transcription regulation</keyword>
<evidence type="ECO:0000256" key="4">
    <source>
        <dbReference type="ARBA" id="ARBA00022490"/>
    </source>
</evidence>
<feature type="compositionally biased region" description="Polar residues" evidence="9">
    <location>
        <begin position="417"/>
        <end position="438"/>
    </location>
</feature>
<dbReference type="AlphaFoldDB" id="A0A9P6WE77"/>
<dbReference type="EMBL" id="PUHR01000007">
    <property type="protein sequence ID" value="KAG0671893.1"/>
    <property type="molecule type" value="Genomic_DNA"/>
</dbReference>
<comment type="similarity">
    <text evidence="3">Belongs to the WHI5/NRM1 family.</text>
</comment>
<dbReference type="Proteomes" id="UP000750334">
    <property type="component" value="Unassembled WGS sequence"/>
</dbReference>
<sequence length="463" mass="51521">MKEDSYSNSTLISSSLRESNKFNTNYNRENMMSPKGYKNDKNSTSPAKSDNNNNDNNDSSHVSTPRNSLSNKDQTANTDNYPMTPSPPNKIRRSSASMSFLATPKFNSLNNIEQQQLSHKKMNSHNSSDNEEEEEDSNDAAVAFSPIAHNSTRNTRLLPPTTPKSRNMESALLSPTPHITSPSVYKESNKPIREISNNLKARLNYAFVKLQNGWVDRTLPELENELDRQQILIQQRHNLQQLQQQSSPQRSIYLSPAHSISSSYTNQFAYGNGISTDGDHNESFDNDAKFDYGDKAERSDSTNSARLAFMKALSSPARGGNISSSSTINDTSMGRQPHPASLSMNFNSRDSTLSSTKTSATTTNGSSTSSSPLKWSNNRSSKAAMNSFQEQRRDIKQIKTVKKKDGSIEVAAIETLMSLSSPKKSNPSASFNDKNNNSEQDTDNDTEIDEEDYSETKTTKQLR</sequence>